<sequence>MILFLKLALNEVQRHSVDFRKRLIDEGILAAATVILLRLNTLFGLHFGLLGVFFANAFSKAVLMFVSPEYASGNAIDAVKHFFHRGRGRLTFWQLIAILSVQTSSTMAALQLPTFSDHDNTCDFQPQMNFIALAFCETIATLQVFVLRTLPTDLTPQMTPVMTGLICVARTHFAGIGAINLSIHINNTLLCQDLDGMVMLKFALVPLATAYATYKVEMWSTREAAGALLPPPI</sequence>
<organism evidence="1 2">
    <name type="scientific">Panagrellus redivivus</name>
    <name type="common">Microworm</name>
    <dbReference type="NCBI Taxonomy" id="6233"/>
    <lineage>
        <taxon>Eukaryota</taxon>
        <taxon>Metazoa</taxon>
        <taxon>Ecdysozoa</taxon>
        <taxon>Nematoda</taxon>
        <taxon>Chromadorea</taxon>
        <taxon>Rhabditida</taxon>
        <taxon>Tylenchina</taxon>
        <taxon>Panagrolaimomorpha</taxon>
        <taxon>Panagrolaimoidea</taxon>
        <taxon>Panagrolaimidae</taxon>
        <taxon>Panagrellus</taxon>
    </lineage>
</organism>
<dbReference type="AlphaFoldDB" id="A0A7E4VWM5"/>
<dbReference type="Proteomes" id="UP000492821">
    <property type="component" value="Unassembled WGS sequence"/>
</dbReference>
<name>A0A7E4VWM5_PANRE</name>
<accession>A0A7E4VWM5</accession>
<evidence type="ECO:0000313" key="2">
    <source>
        <dbReference type="WBParaSite" id="Pan_g4412.t1"/>
    </source>
</evidence>
<dbReference type="WBParaSite" id="Pan_g4412.t1">
    <property type="protein sequence ID" value="Pan_g4412.t1"/>
    <property type="gene ID" value="Pan_g4412"/>
</dbReference>
<reference evidence="2" key="2">
    <citation type="submission" date="2020-10" db="UniProtKB">
        <authorList>
            <consortium name="WormBaseParasite"/>
        </authorList>
    </citation>
    <scope>IDENTIFICATION</scope>
</reference>
<reference evidence="1" key="1">
    <citation type="journal article" date="2013" name="Genetics">
        <title>The draft genome and transcriptome of Panagrellus redivivus are shaped by the harsh demands of a free-living lifestyle.</title>
        <authorList>
            <person name="Srinivasan J."/>
            <person name="Dillman A.R."/>
            <person name="Macchietto M.G."/>
            <person name="Heikkinen L."/>
            <person name="Lakso M."/>
            <person name="Fracchia K.M."/>
            <person name="Antoshechkin I."/>
            <person name="Mortazavi A."/>
            <person name="Wong G."/>
            <person name="Sternberg P.W."/>
        </authorList>
    </citation>
    <scope>NUCLEOTIDE SEQUENCE [LARGE SCALE GENOMIC DNA]</scope>
    <source>
        <strain evidence="1">MT8872</strain>
    </source>
</reference>
<keyword evidence="1" id="KW-1185">Reference proteome</keyword>
<evidence type="ECO:0000313" key="1">
    <source>
        <dbReference type="Proteomes" id="UP000492821"/>
    </source>
</evidence>
<proteinExistence type="predicted"/>
<protein>
    <submittedName>
        <fullName evidence="2">Na_H_Exchanger domain-containing protein</fullName>
    </submittedName>
</protein>